<evidence type="ECO:0000313" key="1">
    <source>
        <dbReference type="EMBL" id="KAI9919150.1"/>
    </source>
</evidence>
<evidence type="ECO:0000313" key="2">
    <source>
        <dbReference type="Proteomes" id="UP001163321"/>
    </source>
</evidence>
<accession>A0ACC0WJU9</accession>
<keyword evidence="2" id="KW-1185">Reference proteome</keyword>
<dbReference type="Proteomes" id="UP001163321">
    <property type="component" value="Chromosome 12"/>
</dbReference>
<proteinExistence type="predicted"/>
<protein>
    <submittedName>
        <fullName evidence="1">Uncharacterized protein</fullName>
    </submittedName>
</protein>
<name>A0ACC0WJU9_9STRA</name>
<reference evidence="1 2" key="1">
    <citation type="journal article" date="2022" name="bioRxiv">
        <title>The genome of the oomycete Peronosclerospora sorghi, a cosmopolitan pathogen of maize and sorghum, is inflated with dispersed pseudogenes.</title>
        <authorList>
            <person name="Fletcher K."/>
            <person name="Martin F."/>
            <person name="Isakeit T."/>
            <person name="Cavanaugh K."/>
            <person name="Magill C."/>
            <person name="Michelmore R."/>
        </authorList>
    </citation>
    <scope>NUCLEOTIDE SEQUENCE [LARGE SCALE GENOMIC DNA]</scope>
    <source>
        <strain evidence="1">P6</strain>
    </source>
</reference>
<gene>
    <name evidence="1" type="ORF">PsorP6_012100</name>
</gene>
<sequence length="72" mass="7968">MGSANVALIELEELFKFELDVSSVSELELSSHFSPPKPSLHVQPNVGIPVGLVEIKDEPPKYSSHRSNEMHL</sequence>
<dbReference type="EMBL" id="CM047591">
    <property type="protein sequence ID" value="KAI9919150.1"/>
    <property type="molecule type" value="Genomic_DNA"/>
</dbReference>
<comment type="caution">
    <text evidence="1">The sequence shown here is derived from an EMBL/GenBank/DDBJ whole genome shotgun (WGS) entry which is preliminary data.</text>
</comment>
<organism evidence="1 2">
    <name type="scientific">Peronosclerospora sorghi</name>
    <dbReference type="NCBI Taxonomy" id="230839"/>
    <lineage>
        <taxon>Eukaryota</taxon>
        <taxon>Sar</taxon>
        <taxon>Stramenopiles</taxon>
        <taxon>Oomycota</taxon>
        <taxon>Peronosporomycetes</taxon>
        <taxon>Peronosporales</taxon>
        <taxon>Peronosporaceae</taxon>
        <taxon>Peronosclerospora</taxon>
    </lineage>
</organism>